<feature type="compositionally biased region" description="Acidic residues" evidence="1">
    <location>
        <begin position="99"/>
        <end position="112"/>
    </location>
</feature>
<dbReference type="Proteomes" id="UP000652761">
    <property type="component" value="Unassembled WGS sequence"/>
</dbReference>
<feature type="compositionally biased region" description="Basic and acidic residues" evidence="1">
    <location>
        <begin position="126"/>
        <end position="147"/>
    </location>
</feature>
<dbReference type="EMBL" id="NMUH01000008">
    <property type="protein sequence ID" value="MQL68148.1"/>
    <property type="molecule type" value="Genomic_DNA"/>
</dbReference>
<organism evidence="2 3">
    <name type="scientific">Colocasia esculenta</name>
    <name type="common">Wild taro</name>
    <name type="synonym">Arum esculentum</name>
    <dbReference type="NCBI Taxonomy" id="4460"/>
    <lineage>
        <taxon>Eukaryota</taxon>
        <taxon>Viridiplantae</taxon>
        <taxon>Streptophyta</taxon>
        <taxon>Embryophyta</taxon>
        <taxon>Tracheophyta</taxon>
        <taxon>Spermatophyta</taxon>
        <taxon>Magnoliopsida</taxon>
        <taxon>Liliopsida</taxon>
        <taxon>Araceae</taxon>
        <taxon>Aroideae</taxon>
        <taxon>Colocasieae</taxon>
        <taxon>Colocasia</taxon>
    </lineage>
</organism>
<evidence type="ECO:0000256" key="1">
    <source>
        <dbReference type="SAM" id="MobiDB-lite"/>
    </source>
</evidence>
<evidence type="ECO:0000313" key="2">
    <source>
        <dbReference type="EMBL" id="MQL68148.1"/>
    </source>
</evidence>
<sequence length="206" mass="22979">MPTRSGVEYHILAPMSGSQANAPGAPDVTQRLDQLMLRLDQVEQRMESGFTESGRTVQGMAGRLAVLEGLPPNAVADPVHPPAPLYTPRADRAAVRPEAEDDPGFESFDEVDDIPRPVAYPRRRPDRQNDHEWEGDRRPPRFPRGLDTRENGMILAITVLIKGITDIRDIGMFKRILRKVGDPNLSMGIKMIVESFVPTLPHLMDL</sequence>
<protein>
    <submittedName>
        <fullName evidence="2">Uncharacterized protein</fullName>
    </submittedName>
</protein>
<reference evidence="2" key="1">
    <citation type="submission" date="2017-07" db="EMBL/GenBank/DDBJ databases">
        <title>Taro Niue Genome Assembly and Annotation.</title>
        <authorList>
            <person name="Atibalentja N."/>
            <person name="Keating K."/>
            <person name="Fields C.J."/>
        </authorList>
    </citation>
    <scope>NUCLEOTIDE SEQUENCE</scope>
    <source>
        <strain evidence="2">Niue_2</strain>
        <tissue evidence="2">Leaf</tissue>
    </source>
</reference>
<gene>
    <name evidence="2" type="ORF">Taro_000423</name>
</gene>
<evidence type="ECO:0000313" key="3">
    <source>
        <dbReference type="Proteomes" id="UP000652761"/>
    </source>
</evidence>
<feature type="region of interest" description="Disordered" evidence="1">
    <location>
        <begin position="77"/>
        <end position="147"/>
    </location>
</feature>
<accession>A0A843T7U1</accession>
<comment type="caution">
    <text evidence="2">The sequence shown here is derived from an EMBL/GenBank/DDBJ whole genome shotgun (WGS) entry which is preliminary data.</text>
</comment>
<proteinExistence type="predicted"/>
<dbReference type="AlphaFoldDB" id="A0A843T7U1"/>
<feature type="compositionally biased region" description="Basic and acidic residues" evidence="1">
    <location>
        <begin position="89"/>
        <end position="98"/>
    </location>
</feature>
<keyword evidence="3" id="KW-1185">Reference proteome</keyword>
<name>A0A843T7U1_COLES</name>